<protein>
    <submittedName>
        <fullName evidence="3">All-trans-phytoene synthase</fullName>
        <ecNumber evidence="3">2.5.1.99</ecNumber>
    </submittedName>
</protein>
<gene>
    <name evidence="3" type="primary">crtB</name>
    <name evidence="3" type="ORF">CFX0092_A1030</name>
</gene>
<dbReference type="GO" id="GO:0004311">
    <property type="term" value="F:geranylgeranyl diphosphate synthase activity"/>
    <property type="evidence" value="ECO:0007669"/>
    <property type="project" value="InterPro"/>
</dbReference>
<dbReference type="PROSITE" id="PS01045">
    <property type="entry name" value="SQUALEN_PHYTOEN_SYN_2"/>
    <property type="match status" value="1"/>
</dbReference>
<proteinExistence type="predicted"/>
<accession>A0A160T224</accession>
<sequence length="333" mass="38015">MGMTVQIDSWEHRLLAQAYAPLENRRRHDHLPLLDRAHDPAAYDHCRQITREHSRTFFLASALLPRDQRRAMHALYAFCRVSDDLVDQNGPDRAEKLADWRQRSLHDHPHDGDPVCLAWADTRARFHIPRQYADQLLDGIATDLTPQRYETFADLTHYCYAVASTVGLMVMHVVGYTGKEAIPYAIKLGVALQITNILRDVGEDWRNGRLYLPQQELAAFGLSDADIAGGVVDDRWRAFMRFQIERARRLFAEALPGVALLGQSGRFAIGAAAELYQAILDDIEAHDYDVFSRRAHTGEWQKMALLPGIWWRARFGKYAGRMKKNELNTDGHG</sequence>
<dbReference type="PANTHER" id="PTHR31480">
    <property type="entry name" value="BIFUNCTIONAL LYCOPENE CYCLASE/PHYTOENE SYNTHASE"/>
    <property type="match status" value="1"/>
</dbReference>
<dbReference type="InterPro" id="IPR002060">
    <property type="entry name" value="Squ/phyt_synthse"/>
</dbReference>
<dbReference type="Proteomes" id="UP000215027">
    <property type="component" value="Chromosome I"/>
</dbReference>
<dbReference type="EMBL" id="LN890655">
    <property type="protein sequence ID" value="CUS02908.2"/>
    <property type="molecule type" value="Genomic_DNA"/>
</dbReference>
<dbReference type="SFLD" id="SFLDG01212">
    <property type="entry name" value="Phytoene_synthase_like"/>
    <property type="match status" value="1"/>
</dbReference>
<dbReference type="SFLD" id="SFLDG01018">
    <property type="entry name" value="Squalene/Phytoene_Synthase_Lik"/>
    <property type="match status" value="1"/>
</dbReference>
<dbReference type="InterPro" id="IPR008949">
    <property type="entry name" value="Isoprenoid_synthase_dom_sf"/>
</dbReference>
<evidence type="ECO:0000256" key="1">
    <source>
        <dbReference type="ARBA" id="ARBA00004829"/>
    </source>
</evidence>
<reference evidence="3" key="1">
    <citation type="submission" date="2016-01" db="EMBL/GenBank/DDBJ databases">
        <authorList>
            <person name="Mcilroy J.S."/>
            <person name="Karst M S."/>
            <person name="Albertsen M."/>
        </authorList>
    </citation>
    <scope>NUCLEOTIDE SEQUENCE</scope>
    <source>
        <strain evidence="3">Cfx-K</strain>
    </source>
</reference>
<evidence type="ECO:0000256" key="2">
    <source>
        <dbReference type="ARBA" id="ARBA00022679"/>
    </source>
</evidence>
<keyword evidence="2 3" id="KW-0808">Transferase</keyword>
<dbReference type="SFLD" id="SFLDS00005">
    <property type="entry name" value="Isoprenoid_Synthase_Type_I"/>
    <property type="match status" value="1"/>
</dbReference>
<evidence type="ECO:0000313" key="3">
    <source>
        <dbReference type="EMBL" id="CUS02908.2"/>
    </source>
</evidence>
<dbReference type="GO" id="GO:0051996">
    <property type="term" value="F:squalene synthase [NAD(P)H] activity"/>
    <property type="evidence" value="ECO:0007669"/>
    <property type="project" value="InterPro"/>
</dbReference>
<dbReference type="KEGG" id="pbf:CFX0092_A1030"/>
<evidence type="ECO:0000313" key="4">
    <source>
        <dbReference type="Proteomes" id="UP000215027"/>
    </source>
</evidence>
<dbReference type="CDD" id="cd00683">
    <property type="entry name" value="Trans_IPPS_HH"/>
    <property type="match status" value="1"/>
</dbReference>
<comment type="pathway">
    <text evidence="1">Carotenoid biosynthesis.</text>
</comment>
<name>A0A160T224_9CHLR</name>
<dbReference type="SUPFAM" id="SSF48576">
    <property type="entry name" value="Terpenoid synthases"/>
    <property type="match status" value="1"/>
</dbReference>
<dbReference type="AlphaFoldDB" id="A0A160T224"/>
<dbReference type="InterPro" id="IPR033904">
    <property type="entry name" value="Trans_IPPS_HH"/>
</dbReference>
<dbReference type="Pfam" id="PF00494">
    <property type="entry name" value="SQS_PSY"/>
    <property type="match status" value="1"/>
</dbReference>
<keyword evidence="4" id="KW-1185">Reference proteome</keyword>
<dbReference type="GO" id="GO:0016117">
    <property type="term" value="P:carotenoid biosynthetic process"/>
    <property type="evidence" value="ECO:0007669"/>
    <property type="project" value="UniProtKB-ARBA"/>
</dbReference>
<dbReference type="InterPro" id="IPR044843">
    <property type="entry name" value="Trans_IPPS_bact-type"/>
</dbReference>
<dbReference type="InterPro" id="IPR019845">
    <property type="entry name" value="Squalene/phytoene_synthase_CS"/>
</dbReference>
<dbReference type="EC" id="2.5.1.99" evidence="3"/>
<dbReference type="Gene3D" id="1.10.600.10">
    <property type="entry name" value="Farnesyl Diphosphate Synthase"/>
    <property type="match status" value="1"/>
</dbReference>
<organism evidence="3 4">
    <name type="scientific">Candidatus Promineifilum breve</name>
    <dbReference type="NCBI Taxonomy" id="1806508"/>
    <lineage>
        <taxon>Bacteria</taxon>
        <taxon>Bacillati</taxon>
        <taxon>Chloroflexota</taxon>
        <taxon>Ardenticatenia</taxon>
        <taxon>Candidatus Promineifilales</taxon>
        <taxon>Candidatus Promineifilaceae</taxon>
        <taxon>Candidatus Promineifilum</taxon>
    </lineage>
</organism>